<gene>
    <name evidence="2" type="ORF">FB45DRAFT_858766</name>
</gene>
<feature type="region of interest" description="Disordered" evidence="1">
    <location>
        <begin position="305"/>
        <end position="334"/>
    </location>
</feature>
<evidence type="ECO:0000313" key="3">
    <source>
        <dbReference type="Proteomes" id="UP001221142"/>
    </source>
</evidence>
<evidence type="ECO:0000313" key="2">
    <source>
        <dbReference type="EMBL" id="KAJ7649798.1"/>
    </source>
</evidence>
<name>A0AAD7FYB1_9AGAR</name>
<keyword evidence="3" id="KW-1185">Reference proteome</keyword>
<dbReference type="PROSITE" id="PS51257">
    <property type="entry name" value="PROKAR_LIPOPROTEIN"/>
    <property type="match status" value="1"/>
</dbReference>
<dbReference type="Proteomes" id="UP001221142">
    <property type="component" value="Unassembled WGS sequence"/>
</dbReference>
<protein>
    <submittedName>
        <fullName evidence="2">Uncharacterized protein</fullName>
    </submittedName>
</protein>
<sequence>MRDATSTLGPLVSIFYGALGAACDVQVLREEWANRRRSSRGVVSLEALSASGCSGLESNGAPHSIETGSLSAFQSSALRLGLEDMDRGLLRHDSPPAYNRDSIHKGGILKRLGPFSLSGVEDRHRSLDGVVLTSALRHPSSLDSGALNAFLLADRRYRLRRDCLPIGTAQMKRSRHLHGALLQSKLAELGCRPLDEMAGQSSGTYAKSRRLGGATHMSSSCRTGARLDDTLRSPESRSSRVLFVSEGPLSGVVLASGLGALSDGTPPHTRTPIYTREISCRYGIPSQSECEILVRHKLTFRTRVGSKVGSSGGDVRSARTSDKVLGAGLGSDQT</sequence>
<feature type="region of interest" description="Disordered" evidence="1">
    <location>
        <begin position="202"/>
        <end position="233"/>
    </location>
</feature>
<comment type="caution">
    <text evidence="2">The sequence shown here is derived from an EMBL/GenBank/DDBJ whole genome shotgun (WGS) entry which is preliminary data.</text>
</comment>
<organism evidence="2 3">
    <name type="scientific">Roridomyces roridus</name>
    <dbReference type="NCBI Taxonomy" id="1738132"/>
    <lineage>
        <taxon>Eukaryota</taxon>
        <taxon>Fungi</taxon>
        <taxon>Dikarya</taxon>
        <taxon>Basidiomycota</taxon>
        <taxon>Agaricomycotina</taxon>
        <taxon>Agaricomycetes</taxon>
        <taxon>Agaricomycetidae</taxon>
        <taxon>Agaricales</taxon>
        <taxon>Marasmiineae</taxon>
        <taxon>Mycenaceae</taxon>
        <taxon>Roridomyces</taxon>
    </lineage>
</organism>
<accession>A0AAD7FYB1</accession>
<evidence type="ECO:0000256" key="1">
    <source>
        <dbReference type="SAM" id="MobiDB-lite"/>
    </source>
</evidence>
<proteinExistence type="predicted"/>
<dbReference type="EMBL" id="JARKIF010000001">
    <property type="protein sequence ID" value="KAJ7649798.1"/>
    <property type="molecule type" value="Genomic_DNA"/>
</dbReference>
<reference evidence="2" key="1">
    <citation type="submission" date="2023-03" db="EMBL/GenBank/DDBJ databases">
        <title>Massive genome expansion in bonnet fungi (Mycena s.s.) driven by repeated elements and novel gene families across ecological guilds.</title>
        <authorList>
            <consortium name="Lawrence Berkeley National Laboratory"/>
            <person name="Harder C.B."/>
            <person name="Miyauchi S."/>
            <person name="Viragh M."/>
            <person name="Kuo A."/>
            <person name="Thoen E."/>
            <person name="Andreopoulos B."/>
            <person name="Lu D."/>
            <person name="Skrede I."/>
            <person name="Drula E."/>
            <person name="Henrissat B."/>
            <person name="Morin E."/>
            <person name="Kohler A."/>
            <person name="Barry K."/>
            <person name="LaButti K."/>
            <person name="Morin E."/>
            <person name="Salamov A."/>
            <person name="Lipzen A."/>
            <person name="Mereny Z."/>
            <person name="Hegedus B."/>
            <person name="Baldrian P."/>
            <person name="Stursova M."/>
            <person name="Weitz H."/>
            <person name="Taylor A."/>
            <person name="Grigoriev I.V."/>
            <person name="Nagy L.G."/>
            <person name="Martin F."/>
            <person name="Kauserud H."/>
        </authorList>
    </citation>
    <scope>NUCLEOTIDE SEQUENCE</scope>
    <source>
        <strain evidence="2">9284</strain>
    </source>
</reference>
<feature type="compositionally biased region" description="Low complexity" evidence="1">
    <location>
        <begin position="305"/>
        <end position="315"/>
    </location>
</feature>
<dbReference type="AlphaFoldDB" id="A0AAD7FYB1"/>